<organism evidence="1 2">
    <name type="scientific">Pseudoroseomonas ludipueritiae</name>
    <dbReference type="NCBI Taxonomy" id="198093"/>
    <lineage>
        <taxon>Bacteria</taxon>
        <taxon>Pseudomonadati</taxon>
        <taxon>Pseudomonadota</taxon>
        <taxon>Alphaproteobacteria</taxon>
        <taxon>Acetobacterales</taxon>
        <taxon>Acetobacteraceae</taxon>
        <taxon>Pseudoroseomonas</taxon>
    </lineage>
</organism>
<feature type="non-terminal residue" evidence="1">
    <location>
        <position position="120"/>
    </location>
</feature>
<dbReference type="EMBL" id="JACTUZ010000012">
    <property type="protein sequence ID" value="MBC9176384.1"/>
    <property type="molecule type" value="Genomic_DNA"/>
</dbReference>
<keyword evidence="2" id="KW-1185">Reference proteome</keyword>
<comment type="caution">
    <text evidence="1">The sequence shown here is derived from an EMBL/GenBank/DDBJ whole genome shotgun (WGS) entry which is preliminary data.</text>
</comment>
<accession>A0ABR7R3X6</accession>
<evidence type="ECO:0000313" key="1">
    <source>
        <dbReference type="EMBL" id="MBC9176384.1"/>
    </source>
</evidence>
<name>A0ABR7R3X6_9PROT</name>
<dbReference type="Proteomes" id="UP000603940">
    <property type="component" value="Unassembled WGS sequence"/>
</dbReference>
<sequence>MGQDQGHKGATIAAAAPAANAPAPVAARLLGEGPVPVWSMPSSELLRRALTRAKVPVAGAGESAALLLRADHVYDAALVGQMARSPGTLLLRPEDRRPVAAHLPAGAGATQAEAVAQALL</sequence>
<reference evidence="1 2" key="1">
    <citation type="journal article" date="2009" name="Int. J. Syst. Evol. Microbiol.">
        <title>Transfer of Teichococcus ludipueritiae and Muricoccus roseus to the genus Roseomonas, as Roseomonas ludipueritiae comb. nov. and Roseomonas rosea comb. nov., respectively, and emended description of the genus Roseomonas.</title>
        <authorList>
            <person name="Sanchez-Porro C."/>
            <person name="Gallego V."/>
            <person name="Busse H.J."/>
            <person name="Kampfer P."/>
            <person name="Ventosa A."/>
        </authorList>
    </citation>
    <scope>NUCLEOTIDE SEQUENCE [LARGE SCALE GENOMIC DNA]</scope>
    <source>
        <strain evidence="1 2">DSM 14915</strain>
    </source>
</reference>
<evidence type="ECO:0000313" key="2">
    <source>
        <dbReference type="Proteomes" id="UP000603940"/>
    </source>
</evidence>
<gene>
    <name evidence="1" type="ORF">IBL25_05445</name>
</gene>
<protein>
    <submittedName>
        <fullName evidence="1">Uncharacterized protein</fullName>
    </submittedName>
</protein>
<proteinExistence type="predicted"/>